<sequence length="428" mass="45842">MGRPPRCRGSGCARSHPQRRGQAEPHQPQLRPSRTQAGAEPGQQGARAPRSRRHSRPRPKPCPPARSQSLTRGARPRPAQRHLPQHARRPRPQASPVPMTPNSTREEPSPVPAGALGLSLALASLIVAANLLLALGIARDRHLRRPPAGCFFLSLLLAGLLTGLALPALPGLWSQSRRGYWSCLFLYLAPNFSFLSLLANLLLVHGERYVAVLRPLRPRGSPRLALLLTWAGPLLFASLPALGWNHWAPGANCSSQAVFPAPYLYLEVYGLLLPAVGAAALLSARVLAAAHRQLQDIRRLERAVCRGAPSALARALTWRQAKAQAGATLLFGLCWGPYVATLLLSVLAYEQRPPLGPGTLLSLMSLGSASAAAVPVAMGLGDQRYTAPWRAAARRWLQGLQGRAPRGGPGPGSAYHTGSQSSVDLDLN</sequence>
<dbReference type="PANTHER" id="PTHR24246:SF31">
    <property type="entry name" value="G-PROTEIN COUPLED BILE ACID RECEPTOR 1"/>
    <property type="match status" value="1"/>
</dbReference>
<evidence type="ECO:0000256" key="13">
    <source>
        <dbReference type="SAM" id="Phobius"/>
    </source>
</evidence>
<feature type="transmembrane region" description="Helical" evidence="13">
    <location>
        <begin position="361"/>
        <end position="380"/>
    </location>
</feature>
<dbReference type="GO" id="GO:1903413">
    <property type="term" value="P:cellular response to bile acid"/>
    <property type="evidence" value="ECO:0007669"/>
    <property type="project" value="Ensembl"/>
</dbReference>
<dbReference type="CTD" id="151306"/>
<feature type="transmembrane region" description="Helical" evidence="13">
    <location>
        <begin position="150"/>
        <end position="173"/>
    </location>
</feature>
<organism evidence="15 16">
    <name type="scientific">Canis lupus familiaris</name>
    <name type="common">Dog</name>
    <name type="synonym">Canis familiaris</name>
    <dbReference type="NCBI Taxonomy" id="9615"/>
    <lineage>
        <taxon>Eukaryota</taxon>
        <taxon>Metazoa</taxon>
        <taxon>Chordata</taxon>
        <taxon>Craniata</taxon>
        <taxon>Vertebrata</taxon>
        <taxon>Euteleostomi</taxon>
        <taxon>Mammalia</taxon>
        <taxon>Eutheria</taxon>
        <taxon>Laurasiatheria</taxon>
        <taxon>Carnivora</taxon>
        <taxon>Caniformia</taxon>
        <taxon>Canidae</taxon>
        <taxon>Canis</taxon>
    </lineage>
</organism>
<feature type="compositionally biased region" description="Basic residues" evidence="12">
    <location>
        <begin position="74"/>
        <end position="91"/>
    </location>
</feature>
<evidence type="ECO:0000256" key="8">
    <source>
        <dbReference type="ARBA" id="ARBA00023170"/>
    </source>
</evidence>
<dbReference type="AlphaFoldDB" id="A0A8I3PZA6"/>
<evidence type="ECO:0000256" key="10">
    <source>
        <dbReference type="ARBA" id="ARBA00023224"/>
    </source>
</evidence>
<protein>
    <recommendedName>
        <fullName evidence="11">G-protein coupled bile acid receptor 1</fullName>
    </recommendedName>
</protein>
<keyword evidence="3 13" id="KW-0812">Transmembrane</keyword>
<dbReference type="GO" id="GO:0005886">
    <property type="term" value="C:plasma membrane"/>
    <property type="evidence" value="ECO:0000318"/>
    <property type="project" value="GO_Central"/>
</dbReference>
<feature type="transmembrane region" description="Helical" evidence="13">
    <location>
        <begin position="179"/>
        <end position="203"/>
    </location>
</feature>
<dbReference type="RefSeq" id="XP_005640698.2">
    <property type="nucleotide sequence ID" value="XM_005640641.4"/>
</dbReference>
<reference evidence="15" key="1">
    <citation type="submission" date="2020-03" db="EMBL/GenBank/DDBJ databases">
        <title>Long-read based genome assembly of a Labrador retriever dog.</title>
        <authorList>
            <person name="Eory L."/>
            <person name="Zhang W."/>
            <person name="Schoenebeck J."/>
        </authorList>
    </citation>
    <scope>NUCLEOTIDE SEQUENCE [LARGE SCALE GENOMIC DNA]</scope>
    <source>
        <strain evidence="15">Labrador retriever</strain>
    </source>
</reference>
<proteinExistence type="predicted"/>
<evidence type="ECO:0000256" key="5">
    <source>
        <dbReference type="ARBA" id="ARBA00023040"/>
    </source>
</evidence>
<dbReference type="RefSeq" id="XP_038303851.1">
    <property type="nucleotide sequence ID" value="XM_038447923.1"/>
</dbReference>
<feature type="transmembrane region" description="Helical" evidence="13">
    <location>
        <begin position="329"/>
        <end position="349"/>
    </location>
</feature>
<feature type="transmembrane region" description="Helical" evidence="13">
    <location>
        <begin position="115"/>
        <end position="138"/>
    </location>
</feature>
<feature type="compositionally biased region" description="Polar residues" evidence="12">
    <location>
        <begin position="416"/>
        <end position="428"/>
    </location>
</feature>
<reference evidence="15" key="3">
    <citation type="submission" date="2025-09" db="UniProtKB">
        <authorList>
            <consortium name="Ensembl"/>
        </authorList>
    </citation>
    <scope>IDENTIFICATION</scope>
    <source>
        <strain evidence="15">Boxer</strain>
    </source>
</reference>
<evidence type="ECO:0000256" key="7">
    <source>
        <dbReference type="ARBA" id="ARBA00023157"/>
    </source>
</evidence>
<evidence type="ECO:0000256" key="2">
    <source>
        <dbReference type="ARBA" id="ARBA00022475"/>
    </source>
</evidence>
<dbReference type="GeneTree" id="ENSGT00390000010256"/>
<dbReference type="FunCoup" id="A0A8I3PZA6">
    <property type="interactions" value="203"/>
</dbReference>
<dbReference type="Reactome" id="R-CFA-373076">
    <property type="pathway name" value="Class A/1 (Rhodopsin-like receptors)"/>
</dbReference>
<keyword evidence="7" id="KW-1015">Disulfide bond</keyword>
<dbReference type="GO" id="GO:0005737">
    <property type="term" value="C:cytoplasm"/>
    <property type="evidence" value="ECO:0007669"/>
    <property type="project" value="Ensembl"/>
</dbReference>
<feature type="domain" description="G-protein coupled receptors family 1 profile" evidence="14">
    <location>
        <begin position="129"/>
        <end position="378"/>
    </location>
</feature>
<comment type="subcellular location">
    <subcellularLocation>
        <location evidence="1">Cell membrane</location>
        <topology evidence="1">Multi-pass membrane protein</topology>
    </subcellularLocation>
</comment>
<dbReference type="GO" id="GO:0043235">
    <property type="term" value="C:receptor complex"/>
    <property type="evidence" value="ECO:0007669"/>
    <property type="project" value="Ensembl"/>
</dbReference>
<keyword evidence="10" id="KW-0807">Transducer</keyword>
<evidence type="ECO:0000259" key="14">
    <source>
        <dbReference type="PROSITE" id="PS50262"/>
    </source>
</evidence>
<dbReference type="GO" id="GO:0038184">
    <property type="term" value="P:adenylate cyclase-activating G protein-coupled bile acid receptor signaling pathway"/>
    <property type="evidence" value="ECO:0000318"/>
    <property type="project" value="GO_Central"/>
</dbReference>
<feature type="region of interest" description="Disordered" evidence="12">
    <location>
        <begin position="401"/>
        <end position="428"/>
    </location>
</feature>
<reference evidence="15" key="2">
    <citation type="submission" date="2025-08" db="UniProtKB">
        <authorList>
            <consortium name="Ensembl"/>
        </authorList>
    </citation>
    <scope>IDENTIFICATION</scope>
    <source>
        <strain evidence="15">Boxer</strain>
    </source>
</reference>
<evidence type="ECO:0000313" key="16">
    <source>
        <dbReference type="Proteomes" id="UP000805418"/>
    </source>
</evidence>
<keyword evidence="9" id="KW-0325">Glycoprotein</keyword>
<gene>
    <name evidence="15" type="primary">GPBAR1</name>
</gene>
<dbReference type="SUPFAM" id="SSF81321">
    <property type="entry name" value="Family A G protein-coupled receptor-like"/>
    <property type="match status" value="1"/>
</dbReference>
<evidence type="ECO:0000256" key="9">
    <source>
        <dbReference type="ARBA" id="ARBA00023180"/>
    </source>
</evidence>
<feature type="compositionally biased region" description="Basic residues" evidence="12">
    <location>
        <begin position="49"/>
        <end position="59"/>
    </location>
</feature>
<keyword evidence="8" id="KW-0675">Receptor</keyword>
<dbReference type="GO" id="GO:0038182">
    <property type="term" value="F:G protein-coupled bile acid receptor activity"/>
    <property type="evidence" value="ECO:0000318"/>
    <property type="project" value="GO_Central"/>
</dbReference>
<evidence type="ECO:0000256" key="12">
    <source>
        <dbReference type="SAM" id="MobiDB-lite"/>
    </source>
</evidence>
<dbReference type="OrthoDB" id="8817982at2759"/>
<accession>A0A8I3PZA6</accession>
<name>A0A8I3PZA6_CANLF</name>
<dbReference type="InterPro" id="IPR017452">
    <property type="entry name" value="GPCR_Rhodpsn_7TM"/>
</dbReference>
<feature type="transmembrane region" description="Helical" evidence="13">
    <location>
        <begin position="264"/>
        <end position="288"/>
    </location>
</feature>
<evidence type="ECO:0000256" key="3">
    <source>
        <dbReference type="ARBA" id="ARBA00022692"/>
    </source>
</evidence>
<keyword evidence="16" id="KW-1185">Reference proteome</keyword>
<evidence type="ECO:0000256" key="4">
    <source>
        <dbReference type="ARBA" id="ARBA00022989"/>
    </source>
</evidence>
<evidence type="ECO:0000256" key="11">
    <source>
        <dbReference type="ARBA" id="ARBA00040522"/>
    </source>
</evidence>
<dbReference type="GeneID" id="488521"/>
<evidence type="ECO:0000256" key="6">
    <source>
        <dbReference type="ARBA" id="ARBA00023136"/>
    </source>
</evidence>
<dbReference type="InterPro" id="IPR000276">
    <property type="entry name" value="GPCR_Rhodpsn"/>
</dbReference>
<dbReference type="Gene3D" id="1.20.1070.10">
    <property type="entry name" value="Rhodopsin 7-helix transmembrane proteins"/>
    <property type="match status" value="1"/>
</dbReference>
<dbReference type="PANTHER" id="PTHR24246">
    <property type="entry name" value="OLFACTORY RECEPTOR AND ADENOSINE RECEPTOR"/>
    <property type="match status" value="1"/>
</dbReference>
<dbReference type="Ensembl" id="ENSCAFT00845046978.1">
    <property type="protein sequence ID" value="ENSCAFP00845036859.1"/>
    <property type="gene ID" value="ENSCAFG00845026665.1"/>
</dbReference>
<dbReference type="Proteomes" id="UP000805418">
    <property type="component" value="Chromosome 37"/>
</dbReference>
<dbReference type="PROSITE" id="PS50262">
    <property type="entry name" value="G_PROTEIN_RECEP_F1_2"/>
    <property type="match status" value="1"/>
</dbReference>
<keyword evidence="2" id="KW-1003">Cell membrane</keyword>
<dbReference type="RefSeq" id="XP_038441643.1">
    <property type="nucleotide sequence ID" value="XM_038585715.1"/>
</dbReference>
<evidence type="ECO:0000256" key="1">
    <source>
        <dbReference type="ARBA" id="ARBA00004651"/>
    </source>
</evidence>
<dbReference type="Pfam" id="PF00001">
    <property type="entry name" value="7tm_1"/>
    <property type="match status" value="1"/>
</dbReference>
<dbReference type="KEGG" id="cfa:488521"/>
<keyword evidence="4 13" id="KW-1133">Transmembrane helix</keyword>
<feature type="transmembrane region" description="Helical" evidence="13">
    <location>
        <begin position="224"/>
        <end position="244"/>
    </location>
</feature>
<dbReference type="GO" id="GO:2000810">
    <property type="term" value="P:regulation of bicellular tight junction assembly"/>
    <property type="evidence" value="ECO:0007669"/>
    <property type="project" value="Ensembl"/>
</dbReference>
<keyword evidence="5" id="KW-0297">G-protein coupled receptor</keyword>
<feature type="region of interest" description="Disordered" evidence="12">
    <location>
        <begin position="1"/>
        <end position="110"/>
    </location>
</feature>
<keyword evidence="6 13" id="KW-0472">Membrane</keyword>
<evidence type="ECO:0000313" key="15">
    <source>
        <dbReference type="Ensembl" id="ENSCAFP00845036859.1"/>
    </source>
</evidence>